<dbReference type="EMBL" id="MRZV01001225">
    <property type="protein sequence ID" value="PIK39582.1"/>
    <property type="molecule type" value="Genomic_DNA"/>
</dbReference>
<feature type="region of interest" description="Disordered" evidence="2">
    <location>
        <begin position="956"/>
        <end position="1025"/>
    </location>
</feature>
<feature type="repeat" description="WD" evidence="1">
    <location>
        <begin position="168"/>
        <end position="201"/>
    </location>
</feature>
<dbReference type="InterPro" id="IPR015943">
    <property type="entry name" value="WD40/YVTN_repeat-like_dom_sf"/>
</dbReference>
<dbReference type="SUPFAM" id="SSF50978">
    <property type="entry name" value="WD40 repeat-like"/>
    <property type="match status" value="1"/>
</dbReference>
<dbReference type="OrthoDB" id="6262491at2759"/>
<dbReference type="AlphaFoldDB" id="A0A2G8JV05"/>
<dbReference type="InterPro" id="IPR001680">
    <property type="entry name" value="WD40_rpt"/>
</dbReference>
<accession>A0A2G8JV05</accession>
<proteinExistence type="predicted"/>
<keyword evidence="1" id="KW-0853">WD repeat</keyword>
<dbReference type="PANTHER" id="PTHR45532">
    <property type="entry name" value="WD REPEAT-CONTAINING PROTEIN 97"/>
    <property type="match status" value="1"/>
</dbReference>
<feature type="non-terminal residue" evidence="3">
    <location>
        <position position="1"/>
    </location>
</feature>
<feature type="compositionally biased region" description="Pro residues" evidence="2">
    <location>
        <begin position="706"/>
        <end position="716"/>
    </location>
</feature>
<feature type="region of interest" description="Disordered" evidence="2">
    <location>
        <begin position="1043"/>
        <end position="1113"/>
    </location>
</feature>
<feature type="repeat" description="WD" evidence="1">
    <location>
        <begin position="499"/>
        <end position="531"/>
    </location>
</feature>
<protein>
    <submittedName>
        <fullName evidence="3">Uncharacterized protein</fullName>
    </submittedName>
</protein>
<sequence length="1251" mass="138405">FILLDTRGITTWTKDGISNSVSRSLSFPKYQNNLLRSIIFAKKFNVYFCLAHDFSLKVLNKNFEETCTADSDLSSVMFMVFNPIRDELITGGVNGTKIWEFKQIADRIWTEIKPMANYGLFLKKQLDSVGGSWVRKLELNEKMQHLYCCSDTDVSCYDMDGKFLFKISRAHNSQITGCKYSPQSKVLVTGSFDTEVKVWSMTGGLVHTFRGHSRAVTNVALHPESSSLVLTSSLDGTVRVWSLDIMEEIYRSKVTSIQVAQSDRKTSRVVAVGDDSSVRLVSMRDQRNLSTVLPPPSLSPLQTVLAVSYNRECSLVYLLMNPEELWVYTMRTDPACRTAVWDVSRIQERFYRGLSAASGRTTPFGTRPPSANTKSSLGNFQIRRATAEGMGPCPPSSCSSLTAVTTHVMYWTHEGFVSPLQTNFLVLGLQDGRILFLDPVKFGQRYCELQACKDAKTLLFQNDSFLVGHEDGSVILYKFSPGTMLGQACSLPDQDEDDKVDHTQSVLSVDSCTTLGIFISCSGDGIIKVWNQDKVLCTEILVEDSLTSAKFLNQLGDILIGYKNHLFYIHRSKVFSSIQKHGYEGEESFDTESEIYEDPAVKYEGAAANPDPLSLETYLGGDSDSDSGFSMAPTYLYNSPASTPRRLSFVDLIIPGDCVTSEALRNQSVTIITKRKGGKLMLGVSRSDERQSLEDFNMPTFGKSPGPSPTPSPPSTPTDFDLSERESEDESDLEEEEMVISEDDKAQVADETSALLHEPIIVSVEENRQKVESFRLSDVEDTPRSKYGLSGMKIDAKSLLKGADSPIRPPTALNKQSPRRIITILPATDKKQDAVETSSSTRKMSVPKKKIEKKKQKGDRQRVGGRWSGKLVEPEKEEEEVKVVPSKSSLQGKVDTNTFTDCQAESCARVLSIKQSYYIETESIAETPLLTSNQAKAVKPSVKNLSMDDDMRAAYKPGLTSVSNLKSEENSKKKKKKKSSIFSNYKKPGRKSSLGHPSSENQDDDEGINQDDVENEDKDGDGAAMYRAASRVTIVQMYSPMERISSAGSRQGMSAPAPTPVEMDGSASPAPPRTNPPSKGRSHSAVQSRGYPSVQGARSKSAGTKGDFPEDYPLELLPLDTRQMSEMSLDKIGTTITGAQRERQFNPLGERSRQSRGRYLGGILQTIKSSPQYRDGEFDVWYREQTVDGRYCRGHGQVTLVEHGELSSVKADVDDVRNGSILHESRDAGDAGDCELERSSANDDKPGGLPC</sequence>
<evidence type="ECO:0000256" key="2">
    <source>
        <dbReference type="SAM" id="MobiDB-lite"/>
    </source>
</evidence>
<dbReference type="Gene3D" id="2.130.10.10">
    <property type="entry name" value="YVTN repeat-like/Quinoprotein amine dehydrogenase"/>
    <property type="match status" value="2"/>
</dbReference>
<comment type="caution">
    <text evidence="3">The sequence shown here is derived from an EMBL/GenBank/DDBJ whole genome shotgun (WGS) entry which is preliminary data.</text>
</comment>
<dbReference type="Pfam" id="PF00400">
    <property type="entry name" value="WD40"/>
    <property type="match status" value="3"/>
</dbReference>
<dbReference type="PROSITE" id="PS50082">
    <property type="entry name" value="WD_REPEATS_2"/>
    <property type="match status" value="3"/>
</dbReference>
<feature type="region of interest" description="Disordered" evidence="2">
    <location>
        <begin position="829"/>
        <end position="893"/>
    </location>
</feature>
<feature type="region of interest" description="Disordered" evidence="2">
    <location>
        <begin position="1220"/>
        <end position="1251"/>
    </location>
</feature>
<feature type="region of interest" description="Disordered" evidence="2">
    <location>
        <begin position="682"/>
        <end position="746"/>
    </location>
</feature>
<feature type="compositionally biased region" description="Basic residues" evidence="2">
    <location>
        <begin position="845"/>
        <end position="857"/>
    </location>
</feature>
<dbReference type="SMART" id="SM00320">
    <property type="entry name" value="WD40"/>
    <property type="match status" value="5"/>
</dbReference>
<evidence type="ECO:0000313" key="3">
    <source>
        <dbReference type="EMBL" id="PIK39582.1"/>
    </source>
</evidence>
<gene>
    <name evidence="3" type="ORF">BSL78_23589</name>
</gene>
<dbReference type="Proteomes" id="UP000230750">
    <property type="component" value="Unassembled WGS sequence"/>
</dbReference>
<feature type="compositionally biased region" description="Acidic residues" evidence="2">
    <location>
        <begin position="726"/>
        <end position="741"/>
    </location>
</feature>
<evidence type="ECO:0000256" key="1">
    <source>
        <dbReference type="PROSITE-ProRule" id="PRU00221"/>
    </source>
</evidence>
<dbReference type="PROSITE" id="PS50294">
    <property type="entry name" value="WD_REPEATS_REGION"/>
    <property type="match status" value="2"/>
</dbReference>
<dbReference type="PANTHER" id="PTHR45532:SF3">
    <property type="match status" value="1"/>
</dbReference>
<keyword evidence="4" id="KW-1185">Reference proteome</keyword>
<reference evidence="3 4" key="1">
    <citation type="journal article" date="2017" name="PLoS Biol.">
        <title>The sea cucumber genome provides insights into morphological evolution and visceral regeneration.</title>
        <authorList>
            <person name="Zhang X."/>
            <person name="Sun L."/>
            <person name="Yuan J."/>
            <person name="Sun Y."/>
            <person name="Gao Y."/>
            <person name="Zhang L."/>
            <person name="Li S."/>
            <person name="Dai H."/>
            <person name="Hamel J.F."/>
            <person name="Liu C."/>
            <person name="Yu Y."/>
            <person name="Liu S."/>
            <person name="Lin W."/>
            <person name="Guo K."/>
            <person name="Jin S."/>
            <person name="Xu P."/>
            <person name="Storey K.B."/>
            <person name="Huan P."/>
            <person name="Zhang T."/>
            <person name="Zhou Y."/>
            <person name="Zhang J."/>
            <person name="Lin C."/>
            <person name="Li X."/>
            <person name="Xing L."/>
            <person name="Huo D."/>
            <person name="Sun M."/>
            <person name="Wang L."/>
            <person name="Mercier A."/>
            <person name="Li F."/>
            <person name="Yang H."/>
            <person name="Xiang J."/>
        </authorList>
    </citation>
    <scope>NUCLEOTIDE SEQUENCE [LARGE SCALE GENOMIC DNA]</scope>
    <source>
        <strain evidence="3">Shaxun</strain>
        <tissue evidence="3">Muscle</tissue>
    </source>
</reference>
<evidence type="ECO:0000313" key="4">
    <source>
        <dbReference type="Proteomes" id="UP000230750"/>
    </source>
</evidence>
<dbReference type="InterPro" id="IPR036322">
    <property type="entry name" value="WD40_repeat_dom_sf"/>
</dbReference>
<organism evidence="3 4">
    <name type="scientific">Stichopus japonicus</name>
    <name type="common">Sea cucumber</name>
    <dbReference type="NCBI Taxonomy" id="307972"/>
    <lineage>
        <taxon>Eukaryota</taxon>
        <taxon>Metazoa</taxon>
        <taxon>Echinodermata</taxon>
        <taxon>Eleutherozoa</taxon>
        <taxon>Echinozoa</taxon>
        <taxon>Holothuroidea</taxon>
        <taxon>Aspidochirotacea</taxon>
        <taxon>Aspidochirotida</taxon>
        <taxon>Stichopodidae</taxon>
        <taxon>Apostichopus</taxon>
    </lineage>
</organism>
<feature type="repeat" description="WD" evidence="1">
    <location>
        <begin position="209"/>
        <end position="251"/>
    </location>
</feature>
<name>A0A2G8JV05_STIJA</name>
<dbReference type="STRING" id="307972.A0A2G8JV05"/>
<feature type="compositionally biased region" description="Acidic residues" evidence="2">
    <location>
        <begin position="1001"/>
        <end position="1019"/>
    </location>
</feature>